<evidence type="ECO:0000259" key="1">
    <source>
        <dbReference type="Pfam" id="PF13629"/>
    </source>
</evidence>
<evidence type="ECO:0000313" key="2">
    <source>
        <dbReference type="EMBL" id="EIM71983.1"/>
    </source>
</evidence>
<dbReference type="RefSeq" id="WP_007010560.1">
    <property type="nucleotide sequence ID" value="NZ_AJXZ01000065.1"/>
</dbReference>
<gene>
    <name evidence="2" type="ORF">A33O_21798</name>
</gene>
<dbReference type="PATRIC" id="fig|1189611.3.peg.4377"/>
<dbReference type="InterPro" id="IPR032789">
    <property type="entry name" value="T2SS-T3SS_pil_N"/>
</dbReference>
<feature type="domain" description="Pilus formation protein N-terminal" evidence="1">
    <location>
        <begin position="32"/>
        <end position="102"/>
    </location>
</feature>
<sequence length="146" mass="15498">MRAVLSRTETALKTACLIAGLVALPGIAVANETAIEVVMNQAKIVKLAREADTIVIGNPEIADAAVQDATTIVLTGKGFGVTNLVVLDTDGQPIVDEQVMVSRQTASSVRIYRRANVQTLSCTPYCESSYKTDAERTSEAEISANQ</sequence>
<dbReference type="AlphaFoldDB" id="I5BQY1"/>
<comment type="caution">
    <text evidence="2">The sequence shown here is derived from an EMBL/GenBank/DDBJ whole genome shotgun (WGS) entry which is preliminary data.</text>
</comment>
<organism evidence="2 3">
    <name type="scientific">Nitratireductor aquibiodomus RA22</name>
    <dbReference type="NCBI Taxonomy" id="1189611"/>
    <lineage>
        <taxon>Bacteria</taxon>
        <taxon>Pseudomonadati</taxon>
        <taxon>Pseudomonadota</taxon>
        <taxon>Alphaproteobacteria</taxon>
        <taxon>Hyphomicrobiales</taxon>
        <taxon>Phyllobacteriaceae</taxon>
        <taxon>Nitratireductor</taxon>
    </lineage>
</organism>
<dbReference type="EMBL" id="AJXZ01000065">
    <property type="protein sequence ID" value="EIM71983.1"/>
    <property type="molecule type" value="Genomic_DNA"/>
</dbReference>
<accession>I5BQY1</accession>
<protein>
    <recommendedName>
        <fullName evidence="1">Pilus formation protein N-terminal domain-containing protein</fullName>
    </recommendedName>
</protein>
<dbReference type="Pfam" id="PF13629">
    <property type="entry name" value="T2SS-T3SS_pil_N"/>
    <property type="match status" value="1"/>
</dbReference>
<name>I5BQY1_9HYPH</name>
<reference evidence="2 3" key="1">
    <citation type="journal article" date="2012" name="J. Bacteriol.">
        <title>Genome Sequence of Nitratireductor aquibiodomus Strain RA22.</title>
        <authorList>
            <person name="Singh A."/>
            <person name="Jangir P.K."/>
            <person name="Kumari C."/>
            <person name="Sharma R."/>
        </authorList>
    </citation>
    <scope>NUCLEOTIDE SEQUENCE [LARGE SCALE GENOMIC DNA]</scope>
    <source>
        <strain evidence="2 3">RA22</strain>
    </source>
</reference>
<evidence type="ECO:0000313" key="3">
    <source>
        <dbReference type="Proteomes" id="UP000004622"/>
    </source>
</evidence>
<dbReference type="OrthoDB" id="9815749at2"/>
<dbReference type="STRING" id="204799.GCA_001696575_03093"/>
<proteinExistence type="predicted"/>
<dbReference type="Proteomes" id="UP000004622">
    <property type="component" value="Unassembled WGS sequence"/>
</dbReference>